<protein>
    <submittedName>
        <fullName evidence="2">M24 family metallopeptidase</fullName>
    </submittedName>
</protein>
<dbReference type="InterPro" id="IPR000994">
    <property type="entry name" value="Pept_M24"/>
</dbReference>
<dbReference type="GO" id="GO:0005829">
    <property type="term" value="C:cytosol"/>
    <property type="evidence" value="ECO:0007669"/>
    <property type="project" value="TreeGrafter"/>
</dbReference>
<accession>A0A955L398</accession>
<dbReference type="EMBL" id="JAGQLG010000062">
    <property type="protein sequence ID" value="MCA9382103.1"/>
    <property type="molecule type" value="Genomic_DNA"/>
</dbReference>
<gene>
    <name evidence="2" type="ORF">KC660_01705</name>
</gene>
<dbReference type="PANTHER" id="PTHR43330">
    <property type="entry name" value="METHIONINE AMINOPEPTIDASE"/>
    <property type="match status" value="1"/>
</dbReference>
<dbReference type="Proteomes" id="UP000782843">
    <property type="component" value="Unassembled WGS sequence"/>
</dbReference>
<evidence type="ECO:0000313" key="2">
    <source>
        <dbReference type="EMBL" id="MCA9382103.1"/>
    </source>
</evidence>
<evidence type="ECO:0000259" key="1">
    <source>
        <dbReference type="Pfam" id="PF00557"/>
    </source>
</evidence>
<name>A0A955L398_9BACT</name>
<dbReference type="PANTHER" id="PTHR43330:SF27">
    <property type="entry name" value="METHIONINE AMINOPEPTIDASE"/>
    <property type="match status" value="1"/>
</dbReference>
<comment type="caution">
    <text evidence="2">The sequence shown here is derived from an EMBL/GenBank/DDBJ whole genome shotgun (WGS) entry which is preliminary data.</text>
</comment>
<feature type="domain" description="Peptidase M24" evidence="1">
    <location>
        <begin position="15"/>
        <end position="77"/>
    </location>
</feature>
<reference evidence="2" key="2">
    <citation type="journal article" date="2021" name="Microbiome">
        <title>Successional dynamics and alternative stable states in a saline activated sludge microbial community over 9 years.</title>
        <authorList>
            <person name="Wang Y."/>
            <person name="Ye J."/>
            <person name="Ju F."/>
            <person name="Liu L."/>
            <person name="Boyd J.A."/>
            <person name="Deng Y."/>
            <person name="Parks D.H."/>
            <person name="Jiang X."/>
            <person name="Yin X."/>
            <person name="Woodcroft B.J."/>
            <person name="Tyson G.W."/>
            <person name="Hugenholtz P."/>
            <person name="Polz M.F."/>
            <person name="Zhang T."/>
        </authorList>
    </citation>
    <scope>NUCLEOTIDE SEQUENCE</scope>
    <source>
        <strain evidence="2">HKST-UBA10</strain>
    </source>
</reference>
<dbReference type="AlphaFoldDB" id="A0A955L398"/>
<sequence>MSSRKIIIKSKSDIKKMRKAGIILAQIVQELEAFVEPGITTKDIDDLAFALCEKNHVLPAFKGYEGFPATVCSGLNDIVV</sequence>
<proteinExistence type="predicted"/>
<dbReference type="SUPFAM" id="SSF55920">
    <property type="entry name" value="Creatinase/aminopeptidase"/>
    <property type="match status" value="1"/>
</dbReference>
<evidence type="ECO:0000313" key="3">
    <source>
        <dbReference type="Proteomes" id="UP000782843"/>
    </source>
</evidence>
<organism evidence="2 3">
    <name type="scientific">Candidatus Dojkabacteria bacterium</name>
    <dbReference type="NCBI Taxonomy" id="2099670"/>
    <lineage>
        <taxon>Bacteria</taxon>
        <taxon>Candidatus Dojkabacteria</taxon>
    </lineage>
</organism>
<feature type="non-terminal residue" evidence="2">
    <location>
        <position position="80"/>
    </location>
</feature>
<dbReference type="InterPro" id="IPR036005">
    <property type="entry name" value="Creatinase/aminopeptidase-like"/>
</dbReference>
<dbReference type="Pfam" id="PF00557">
    <property type="entry name" value="Peptidase_M24"/>
    <property type="match status" value="1"/>
</dbReference>
<dbReference type="Gene3D" id="3.90.230.10">
    <property type="entry name" value="Creatinase/methionine aminopeptidase superfamily"/>
    <property type="match status" value="1"/>
</dbReference>
<reference evidence="2" key="1">
    <citation type="submission" date="2020-04" db="EMBL/GenBank/DDBJ databases">
        <authorList>
            <person name="Zhang T."/>
        </authorList>
    </citation>
    <scope>NUCLEOTIDE SEQUENCE</scope>
    <source>
        <strain evidence="2">HKST-UBA10</strain>
    </source>
</reference>
<dbReference type="GO" id="GO:0070006">
    <property type="term" value="F:metalloaminopeptidase activity"/>
    <property type="evidence" value="ECO:0007669"/>
    <property type="project" value="TreeGrafter"/>
</dbReference>